<evidence type="ECO:0000256" key="3">
    <source>
        <dbReference type="ARBA" id="ARBA00022692"/>
    </source>
</evidence>
<dbReference type="InterPro" id="IPR050833">
    <property type="entry name" value="Poly_Biosynth_Transport"/>
</dbReference>
<feature type="transmembrane region" description="Helical" evidence="6">
    <location>
        <begin position="373"/>
        <end position="394"/>
    </location>
</feature>
<name>A0ABV7CU19_9BACI</name>
<dbReference type="Proteomes" id="UP001595279">
    <property type="component" value="Unassembled WGS sequence"/>
</dbReference>
<keyword evidence="8" id="KW-1185">Reference proteome</keyword>
<evidence type="ECO:0000256" key="5">
    <source>
        <dbReference type="ARBA" id="ARBA00023136"/>
    </source>
</evidence>
<protein>
    <submittedName>
        <fullName evidence="7">Lipopolysaccharide biosynthesis protein</fullName>
    </submittedName>
</protein>
<dbReference type="Pfam" id="PF13440">
    <property type="entry name" value="Polysacc_synt_3"/>
    <property type="match status" value="1"/>
</dbReference>
<feature type="transmembrane region" description="Helical" evidence="6">
    <location>
        <begin position="427"/>
        <end position="452"/>
    </location>
</feature>
<evidence type="ECO:0000313" key="7">
    <source>
        <dbReference type="EMBL" id="MFC3039864.1"/>
    </source>
</evidence>
<keyword evidence="4 6" id="KW-1133">Transmembrane helix</keyword>
<feature type="transmembrane region" description="Helical" evidence="6">
    <location>
        <begin position="309"/>
        <end position="333"/>
    </location>
</feature>
<dbReference type="PANTHER" id="PTHR30250">
    <property type="entry name" value="PST FAMILY PREDICTED COLANIC ACID TRANSPORTER"/>
    <property type="match status" value="1"/>
</dbReference>
<keyword evidence="2" id="KW-1003">Cell membrane</keyword>
<feature type="transmembrane region" description="Helical" evidence="6">
    <location>
        <begin position="124"/>
        <end position="144"/>
    </location>
</feature>
<dbReference type="EMBL" id="JBHRSA010000026">
    <property type="protein sequence ID" value="MFC3039864.1"/>
    <property type="molecule type" value="Genomic_DNA"/>
</dbReference>
<comment type="caution">
    <text evidence="7">The sequence shown here is derived from an EMBL/GenBank/DDBJ whole genome shotgun (WGS) entry which is preliminary data.</text>
</comment>
<dbReference type="RefSeq" id="WP_390270144.1">
    <property type="nucleotide sequence ID" value="NZ_JBHRSA010000026.1"/>
</dbReference>
<feature type="transmembrane region" description="Helical" evidence="6">
    <location>
        <begin position="400"/>
        <end position="420"/>
    </location>
</feature>
<dbReference type="PANTHER" id="PTHR30250:SF28">
    <property type="entry name" value="POLYSACCHARIDE BIOSYNTHESIS PROTEIN"/>
    <property type="match status" value="1"/>
</dbReference>
<feature type="transmembrane region" description="Helical" evidence="6">
    <location>
        <begin position="345"/>
        <end position="366"/>
    </location>
</feature>
<keyword evidence="5 6" id="KW-0472">Membrane</keyword>
<evidence type="ECO:0000256" key="1">
    <source>
        <dbReference type="ARBA" id="ARBA00004651"/>
    </source>
</evidence>
<evidence type="ECO:0000313" key="8">
    <source>
        <dbReference type="Proteomes" id="UP001595279"/>
    </source>
</evidence>
<evidence type="ECO:0000256" key="2">
    <source>
        <dbReference type="ARBA" id="ARBA00022475"/>
    </source>
</evidence>
<feature type="transmembrane region" description="Helical" evidence="6">
    <location>
        <begin position="242"/>
        <end position="263"/>
    </location>
</feature>
<evidence type="ECO:0000256" key="4">
    <source>
        <dbReference type="ARBA" id="ARBA00022989"/>
    </source>
</evidence>
<evidence type="ECO:0000256" key="6">
    <source>
        <dbReference type="SAM" id="Phobius"/>
    </source>
</evidence>
<feature type="transmembrane region" description="Helical" evidence="6">
    <location>
        <begin position="165"/>
        <end position="188"/>
    </location>
</feature>
<sequence>MELWMRVKKKINSSFLKNIGTLLTGTTIAQLVPIIISPILTRIFSPEEFGLLGLYVAITSVLSVFSNARYEMAIVLPRDKQDALDLLKLSLYVAIIFSSSLLVINTIFNHELSTILGDKQIAPYLYFIPISVLFLGIFKSFNYWNSRERAYKRLAINRVFQSSSLSGSQVIMGWSNFLGNGLIFGQLFGQLISSLRLAYISIRESKINLVKVNVKNTLRLAKTYKEFPIYSTWSSFFNSFSLQLPIFLLTGYFSSSVVGFYSLSYRFLNLPMNLIGGSVSQVFYQQAAKYYGVSNKKFKNLTLKTFRNMLIIGSIPMSIVFGFGDILFRFIFGEEWEIAGQFSRLLSPSILFVFCTSAITSIYLILGKQKIYLIFDICLLVLRLVALLLGSVVYKEPLLAVGLYGLAGVIVKLIMLFYTLSIINVRIYITIAFITTFAVFPFIITLLLRVFIIGSF</sequence>
<organism evidence="7 8">
    <name type="scientific">Virgibacillus xinjiangensis</name>
    <dbReference type="NCBI Taxonomy" id="393090"/>
    <lineage>
        <taxon>Bacteria</taxon>
        <taxon>Bacillati</taxon>
        <taxon>Bacillota</taxon>
        <taxon>Bacilli</taxon>
        <taxon>Bacillales</taxon>
        <taxon>Bacillaceae</taxon>
        <taxon>Virgibacillus</taxon>
    </lineage>
</organism>
<comment type="subcellular location">
    <subcellularLocation>
        <location evidence="1">Cell membrane</location>
        <topology evidence="1">Multi-pass membrane protein</topology>
    </subcellularLocation>
</comment>
<feature type="transmembrane region" description="Helical" evidence="6">
    <location>
        <begin position="49"/>
        <end position="68"/>
    </location>
</feature>
<accession>A0ABV7CU19</accession>
<proteinExistence type="predicted"/>
<gene>
    <name evidence="7" type="ORF">ACFOGI_06330</name>
</gene>
<feature type="transmembrane region" description="Helical" evidence="6">
    <location>
        <begin position="89"/>
        <end position="108"/>
    </location>
</feature>
<feature type="transmembrane region" description="Helical" evidence="6">
    <location>
        <begin position="21"/>
        <end position="43"/>
    </location>
</feature>
<reference evidence="8" key="1">
    <citation type="journal article" date="2019" name="Int. J. Syst. Evol. Microbiol.">
        <title>The Global Catalogue of Microorganisms (GCM) 10K type strain sequencing project: providing services to taxonomists for standard genome sequencing and annotation.</title>
        <authorList>
            <consortium name="The Broad Institute Genomics Platform"/>
            <consortium name="The Broad Institute Genome Sequencing Center for Infectious Disease"/>
            <person name="Wu L."/>
            <person name="Ma J."/>
        </authorList>
    </citation>
    <scope>NUCLEOTIDE SEQUENCE [LARGE SCALE GENOMIC DNA]</scope>
    <source>
        <strain evidence="8">KCTC 13128</strain>
    </source>
</reference>
<keyword evidence="3 6" id="KW-0812">Transmembrane</keyword>